<organism evidence="4 5">
    <name type="scientific">[Candida] arabinofermentans NRRL YB-2248</name>
    <dbReference type="NCBI Taxonomy" id="983967"/>
    <lineage>
        <taxon>Eukaryota</taxon>
        <taxon>Fungi</taxon>
        <taxon>Dikarya</taxon>
        <taxon>Ascomycota</taxon>
        <taxon>Saccharomycotina</taxon>
        <taxon>Pichiomycetes</taxon>
        <taxon>Pichiales</taxon>
        <taxon>Pichiaceae</taxon>
        <taxon>Ogataea</taxon>
        <taxon>Ogataea/Candida clade</taxon>
    </lineage>
</organism>
<keyword evidence="3" id="KW-0812">Transmembrane</keyword>
<dbReference type="Gene3D" id="1.20.1250.20">
    <property type="entry name" value="MFS general substrate transporter like domains"/>
    <property type="match status" value="2"/>
</dbReference>
<feature type="transmembrane region" description="Helical" evidence="3">
    <location>
        <begin position="151"/>
        <end position="172"/>
    </location>
</feature>
<feature type="transmembrane region" description="Helical" evidence="3">
    <location>
        <begin position="343"/>
        <end position="361"/>
    </location>
</feature>
<feature type="transmembrane region" description="Helical" evidence="3">
    <location>
        <begin position="287"/>
        <end position="307"/>
    </location>
</feature>
<dbReference type="GO" id="GO:0016020">
    <property type="term" value="C:membrane"/>
    <property type="evidence" value="ECO:0007669"/>
    <property type="project" value="UniProtKB-SubCell"/>
</dbReference>
<proteinExistence type="inferred from homology"/>
<feature type="transmembrane region" description="Helical" evidence="3">
    <location>
        <begin position="206"/>
        <end position="232"/>
    </location>
</feature>
<comment type="subcellular location">
    <subcellularLocation>
        <location evidence="1">Membrane</location>
        <topology evidence="1">Multi-pass membrane protein</topology>
    </subcellularLocation>
</comment>
<keyword evidence="3" id="KW-1133">Transmembrane helix</keyword>
<dbReference type="SUPFAM" id="SSF103473">
    <property type="entry name" value="MFS general substrate transporter"/>
    <property type="match status" value="1"/>
</dbReference>
<gene>
    <name evidence="4" type="ORF">CANARDRAFT_6313</name>
</gene>
<evidence type="ECO:0000313" key="4">
    <source>
        <dbReference type="EMBL" id="ODV86740.1"/>
    </source>
</evidence>
<feature type="transmembrane region" description="Helical" evidence="3">
    <location>
        <begin position="253"/>
        <end position="275"/>
    </location>
</feature>
<dbReference type="InterPro" id="IPR050327">
    <property type="entry name" value="Proton-linked_MCT"/>
</dbReference>
<evidence type="ECO:0000256" key="3">
    <source>
        <dbReference type="SAM" id="Phobius"/>
    </source>
</evidence>
<feature type="transmembrane region" description="Helical" evidence="3">
    <location>
        <begin position="430"/>
        <end position="453"/>
    </location>
</feature>
<dbReference type="OrthoDB" id="2213137at2759"/>
<evidence type="ECO:0000256" key="1">
    <source>
        <dbReference type="ARBA" id="ARBA00004141"/>
    </source>
</evidence>
<dbReference type="PANTHER" id="PTHR11360">
    <property type="entry name" value="MONOCARBOXYLATE TRANSPORTER"/>
    <property type="match status" value="1"/>
</dbReference>
<comment type="similarity">
    <text evidence="2">Belongs to the major facilitator superfamily. Monocarboxylate porter (TC 2.A.1.13) family.</text>
</comment>
<evidence type="ECO:0008006" key="6">
    <source>
        <dbReference type="Google" id="ProtNLM"/>
    </source>
</evidence>
<dbReference type="GO" id="GO:0022857">
    <property type="term" value="F:transmembrane transporter activity"/>
    <property type="evidence" value="ECO:0007669"/>
    <property type="project" value="InterPro"/>
</dbReference>
<dbReference type="Proteomes" id="UP000094801">
    <property type="component" value="Unassembled WGS sequence"/>
</dbReference>
<dbReference type="InterPro" id="IPR036259">
    <property type="entry name" value="MFS_trans_sf"/>
</dbReference>
<feature type="transmembrane region" description="Helical" evidence="3">
    <location>
        <begin position="496"/>
        <end position="516"/>
    </location>
</feature>
<feature type="transmembrane region" description="Helical" evidence="3">
    <location>
        <begin position="181"/>
        <end position="200"/>
    </location>
</feature>
<reference evidence="5" key="1">
    <citation type="submission" date="2016-04" db="EMBL/GenBank/DDBJ databases">
        <title>Comparative genomics of biotechnologically important yeasts.</title>
        <authorList>
            <consortium name="DOE Joint Genome Institute"/>
            <person name="Riley R."/>
            <person name="Haridas S."/>
            <person name="Wolfe K.H."/>
            <person name="Lopes M.R."/>
            <person name="Hittinger C.T."/>
            <person name="Goker M."/>
            <person name="Salamov A."/>
            <person name="Wisecaver J."/>
            <person name="Long T.M."/>
            <person name="Aerts A.L."/>
            <person name="Barry K."/>
            <person name="Choi C."/>
            <person name="Clum A."/>
            <person name="Coughlan A.Y."/>
            <person name="Deshpande S."/>
            <person name="Douglass A.P."/>
            <person name="Hanson S.J."/>
            <person name="Klenk H.-P."/>
            <person name="Labutti K."/>
            <person name="Lapidus A."/>
            <person name="Lindquist E."/>
            <person name="Lipzen A."/>
            <person name="Meier-Kolthoff J.P."/>
            <person name="Ohm R.A."/>
            <person name="Otillar R.P."/>
            <person name="Pangilinan J."/>
            <person name="Peng Y."/>
            <person name="Rokas A."/>
            <person name="Rosa C.A."/>
            <person name="Scheuner C."/>
            <person name="Sibirny A.A."/>
            <person name="Slot J.C."/>
            <person name="Stielow J.B."/>
            <person name="Sun H."/>
            <person name="Kurtzman C.P."/>
            <person name="Blackwell M."/>
            <person name="Grigoriev I.V."/>
            <person name="Jeffries T.W."/>
        </authorList>
    </citation>
    <scope>NUCLEOTIDE SEQUENCE [LARGE SCALE GENOMIC DNA]</scope>
    <source>
        <strain evidence="5">NRRL YB-2248</strain>
    </source>
</reference>
<protein>
    <recommendedName>
        <fullName evidence="6">Major facilitator superfamily (MFS) profile domain-containing protein</fullName>
    </recommendedName>
</protein>
<evidence type="ECO:0000313" key="5">
    <source>
        <dbReference type="Proteomes" id="UP000094801"/>
    </source>
</evidence>
<sequence length="577" mass="63729">MPSEGYLSELESISSENEKIFENSNAVQQLRDSKDLDLYESAAVASHRSVFSRIQEIESNPVKKTRTGEYPDLDIVIQATNLKTAETTEEASKFELEANAISPPDVPYSWVITCLQSLIMVATWGCSSCFGVFLAYFITADYFPGATTVDYAMIGSLVLYFAQAAATIPIVLSSIIGFRPVMCIGILLQTGGYIASSFATKVWQLYLSYGTMVGLGFCFIVNPPFTIVPTWFSTDEGKGANMDRSGKKKKSKVGLSQGIIAGGAGLGGAIFSLAAQRMIEQTGDHRWAMRVVGIVVFIANCIACIFIKERVPKPRLKTWHEIRSRFTLILDWSVAKQYQVDCICVWYALMVLAYIVLMYSMSSMALSIGLTETQGSHVTAIFNACQAIGRPMIGLTSDYTGRVNMSVSVSCFTVVLVFALWINCETYGSLIAFSVLSGLTSGVANCLNGSLLADSVPQAMIPSGWTFFSLCVGSAGLCSEVVALKLRDLSLSKPFLHAQIFVGCVQVFAILCLLPYREWKTRQIFIERLRKLDEESKKEGWTTEERQVLEIAHDKYARLLRTNIPSFFIRLCYPMKV</sequence>
<keyword evidence="3" id="KW-0472">Membrane</keyword>
<evidence type="ECO:0000256" key="2">
    <source>
        <dbReference type="ARBA" id="ARBA00006727"/>
    </source>
</evidence>
<accession>A0A1E4T4Q5</accession>
<feature type="transmembrane region" description="Helical" evidence="3">
    <location>
        <begin position="405"/>
        <end position="423"/>
    </location>
</feature>
<feature type="transmembrane region" description="Helical" evidence="3">
    <location>
        <begin position="118"/>
        <end position="139"/>
    </location>
</feature>
<dbReference type="AlphaFoldDB" id="A0A1E4T4Q5"/>
<name>A0A1E4T4Q5_9ASCO</name>
<dbReference type="Pfam" id="PF07690">
    <property type="entry name" value="MFS_1"/>
    <property type="match status" value="1"/>
</dbReference>
<dbReference type="EMBL" id="KV453849">
    <property type="protein sequence ID" value="ODV86740.1"/>
    <property type="molecule type" value="Genomic_DNA"/>
</dbReference>
<dbReference type="InterPro" id="IPR011701">
    <property type="entry name" value="MFS"/>
</dbReference>
<dbReference type="PANTHER" id="PTHR11360:SF315">
    <property type="entry name" value="TRANSPORTER MCH2-RELATED"/>
    <property type="match status" value="1"/>
</dbReference>
<keyword evidence="5" id="KW-1185">Reference proteome</keyword>